<reference evidence="9 10" key="1">
    <citation type="submission" date="2018-06" db="EMBL/GenBank/DDBJ databases">
        <authorList>
            <consortium name="Pathogen Informatics"/>
            <person name="Doyle S."/>
        </authorList>
    </citation>
    <scope>NUCLEOTIDE SEQUENCE [LARGE SCALE GENOMIC DNA]</scope>
    <source>
        <strain evidence="9 10">NCTC13184</strain>
    </source>
</reference>
<comment type="subcellular location">
    <subcellularLocation>
        <location evidence="1">Membrane</location>
        <topology evidence="1">Multi-pass membrane protein</topology>
    </subcellularLocation>
</comment>
<feature type="transmembrane region" description="Helical" evidence="8">
    <location>
        <begin position="363"/>
        <end position="381"/>
    </location>
</feature>
<proteinExistence type="inferred from homology"/>
<feature type="transmembrane region" description="Helical" evidence="8">
    <location>
        <begin position="247"/>
        <end position="269"/>
    </location>
</feature>
<accession>A0A378WT57</accession>
<feature type="transmembrane region" description="Helical" evidence="8">
    <location>
        <begin position="208"/>
        <end position="227"/>
    </location>
</feature>
<feature type="transmembrane region" description="Helical" evidence="8">
    <location>
        <begin position="393"/>
        <end position="416"/>
    </location>
</feature>
<evidence type="ECO:0000256" key="3">
    <source>
        <dbReference type="ARBA" id="ARBA00022448"/>
    </source>
</evidence>
<feature type="transmembrane region" description="Helical" evidence="8">
    <location>
        <begin position="281"/>
        <end position="306"/>
    </location>
</feature>
<keyword evidence="7 8" id="KW-0472">Membrane</keyword>
<organism evidence="9 10">
    <name type="scientific">Nocardia africana</name>
    <dbReference type="NCBI Taxonomy" id="134964"/>
    <lineage>
        <taxon>Bacteria</taxon>
        <taxon>Bacillati</taxon>
        <taxon>Actinomycetota</taxon>
        <taxon>Actinomycetes</taxon>
        <taxon>Mycobacteriales</taxon>
        <taxon>Nocardiaceae</taxon>
        <taxon>Nocardia</taxon>
    </lineage>
</organism>
<dbReference type="PANTHER" id="PTHR11629:SF63">
    <property type="entry name" value="V-TYPE PROTON ATPASE SUBUNIT A"/>
    <property type="match status" value="1"/>
</dbReference>
<dbReference type="Pfam" id="PF01496">
    <property type="entry name" value="V_ATPase_I"/>
    <property type="match status" value="1"/>
</dbReference>
<dbReference type="GO" id="GO:0046961">
    <property type="term" value="F:proton-transporting ATPase activity, rotational mechanism"/>
    <property type="evidence" value="ECO:0007669"/>
    <property type="project" value="InterPro"/>
</dbReference>
<keyword evidence="5 8" id="KW-1133">Transmembrane helix</keyword>
<feature type="transmembrane region" description="Helical" evidence="8">
    <location>
        <begin position="168"/>
        <end position="196"/>
    </location>
</feature>
<keyword evidence="3" id="KW-0813">Transport</keyword>
<dbReference type="GO" id="GO:0007035">
    <property type="term" value="P:vacuolar acidification"/>
    <property type="evidence" value="ECO:0007669"/>
    <property type="project" value="TreeGrafter"/>
</dbReference>
<evidence type="ECO:0000256" key="8">
    <source>
        <dbReference type="SAM" id="Phobius"/>
    </source>
</evidence>
<protein>
    <submittedName>
        <fullName evidence="9">V-type ATP synthase subunit I</fullName>
    </submittedName>
</protein>
<evidence type="ECO:0000256" key="2">
    <source>
        <dbReference type="ARBA" id="ARBA00009904"/>
    </source>
</evidence>
<evidence type="ECO:0000313" key="10">
    <source>
        <dbReference type="Proteomes" id="UP000255082"/>
    </source>
</evidence>
<dbReference type="GO" id="GO:0033179">
    <property type="term" value="C:proton-transporting V-type ATPase, V0 domain"/>
    <property type="evidence" value="ECO:0007669"/>
    <property type="project" value="InterPro"/>
</dbReference>
<name>A0A378WT57_9NOCA</name>
<sequence>MRWRDSLVPVRMQRVALVASAGTLRGMLVRVAETGVVDFGDTGAGSDVRTTGAAALSVDEQDATTLRQSGRADLIAGEEQLRSLSDAAVRRGDVAALAGWCPKSETATLRTGLAALGAAVVDLRPPAGVDPPTRLTNRTPARRAFAPLLRIYTTIPYADIDPTIPAGLAYIVMFGMMFGDAGHGLLLVAGALVLRSGHPKRLARWRQLWLFVAGAGIAATGFGVLYGEFFGPTGVLPVLWLDPLDEPVRLMVTAVAVGAVLLAISYAMGTANRWREGGLRLALYSSSGIAGATTFLGLGVITAGVLAHEVPVLIAGIAATGAGLVLSTMGMFAEAGGGSAGVVRSGVGVIDLVMHIGANSISFARLAAFGMTHAALGWLVWQATTAVAGRSGIGIAFAAVIFVLGNAVAFALETLIAGVQALRLEFYELFSRVFVEAGRPFTPWHIPVIETRSASC</sequence>
<dbReference type="AlphaFoldDB" id="A0A378WT57"/>
<dbReference type="InterPro" id="IPR002490">
    <property type="entry name" value="V-ATPase_116kDa_su"/>
</dbReference>
<keyword evidence="6" id="KW-0406">Ion transport</keyword>
<gene>
    <name evidence="9" type="ORF">NCTC13184_02983</name>
</gene>
<comment type="similarity">
    <text evidence="2">Belongs to the V-ATPase 116 kDa subunit family.</text>
</comment>
<evidence type="ECO:0000256" key="6">
    <source>
        <dbReference type="ARBA" id="ARBA00023065"/>
    </source>
</evidence>
<evidence type="ECO:0000256" key="4">
    <source>
        <dbReference type="ARBA" id="ARBA00022692"/>
    </source>
</evidence>
<evidence type="ECO:0000256" key="7">
    <source>
        <dbReference type="ARBA" id="ARBA00023136"/>
    </source>
</evidence>
<feature type="transmembrane region" description="Helical" evidence="8">
    <location>
        <begin position="312"/>
        <end position="333"/>
    </location>
</feature>
<keyword evidence="4 8" id="KW-0812">Transmembrane</keyword>
<evidence type="ECO:0000256" key="5">
    <source>
        <dbReference type="ARBA" id="ARBA00022989"/>
    </source>
</evidence>
<dbReference type="EMBL" id="UGRU01000001">
    <property type="protein sequence ID" value="SUA43614.1"/>
    <property type="molecule type" value="Genomic_DNA"/>
</dbReference>
<dbReference type="Proteomes" id="UP000255082">
    <property type="component" value="Unassembled WGS sequence"/>
</dbReference>
<evidence type="ECO:0000313" key="9">
    <source>
        <dbReference type="EMBL" id="SUA43614.1"/>
    </source>
</evidence>
<dbReference type="RefSeq" id="WP_062966656.1">
    <property type="nucleotide sequence ID" value="NZ_JAJFOE010000001.1"/>
</dbReference>
<evidence type="ECO:0000256" key="1">
    <source>
        <dbReference type="ARBA" id="ARBA00004141"/>
    </source>
</evidence>
<dbReference type="GO" id="GO:0016471">
    <property type="term" value="C:vacuolar proton-transporting V-type ATPase complex"/>
    <property type="evidence" value="ECO:0007669"/>
    <property type="project" value="TreeGrafter"/>
</dbReference>
<dbReference type="GO" id="GO:0051117">
    <property type="term" value="F:ATPase binding"/>
    <property type="evidence" value="ECO:0007669"/>
    <property type="project" value="TreeGrafter"/>
</dbReference>
<dbReference type="PANTHER" id="PTHR11629">
    <property type="entry name" value="VACUOLAR PROTON ATPASES"/>
    <property type="match status" value="1"/>
</dbReference>